<protein>
    <submittedName>
        <fullName evidence="1">Uncharacterized protein</fullName>
    </submittedName>
</protein>
<reference evidence="1 2" key="1">
    <citation type="submission" date="2023-07" db="EMBL/GenBank/DDBJ databases">
        <title>Sorghum-associated microbial communities from plants grown in Nebraska, USA.</title>
        <authorList>
            <person name="Schachtman D."/>
        </authorList>
    </citation>
    <scope>NUCLEOTIDE SEQUENCE [LARGE SCALE GENOMIC DNA]</scope>
    <source>
        <strain evidence="1 2">4249</strain>
    </source>
</reference>
<evidence type="ECO:0000313" key="2">
    <source>
        <dbReference type="Proteomes" id="UP001265700"/>
    </source>
</evidence>
<dbReference type="RefSeq" id="WP_310322090.1">
    <property type="nucleotide sequence ID" value="NZ_JAVDWU010000015.1"/>
</dbReference>
<evidence type="ECO:0000313" key="1">
    <source>
        <dbReference type="EMBL" id="MDR7152900.1"/>
    </source>
</evidence>
<accession>A0ABU1WUE1</accession>
<dbReference type="Proteomes" id="UP001265700">
    <property type="component" value="Unassembled WGS sequence"/>
</dbReference>
<keyword evidence="2" id="KW-1185">Reference proteome</keyword>
<organism evidence="1 2">
    <name type="scientific">Hydrogenophaga palleronii</name>
    <dbReference type="NCBI Taxonomy" id="65655"/>
    <lineage>
        <taxon>Bacteria</taxon>
        <taxon>Pseudomonadati</taxon>
        <taxon>Pseudomonadota</taxon>
        <taxon>Betaproteobacteria</taxon>
        <taxon>Burkholderiales</taxon>
        <taxon>Comamonadaceae</taxon>
        <taxon>Hydrogenophaga</taxon>
    </lineage>
</organism>
<comment type="caution">
    <text evidence="1">The sequence shown here is derived from an EMBL/GenBank/DDBJ whole genome shotgun (WGS) entry which is preliminary data.</text>
</comment>
<dbReference type="EMBL" id="JAVDWU010000015">
    <property type="protein sequence ID" value="MDR7152900.1"/>
    <property type="molecule type" value="Genomic_DNA"/>
</dbReference>
<sequence length="251" mass="28715">MADKITTAFLQHAAKILTTHIDEGGGGLSGGKAVELTTAYAYDFGIEVKYARYPNDAPNKRSMLLDNLAAFEPKQQYQIIRELCDRVDPMGERPEIVKLKTKLFIEFAECADQDQFTDMHRTLLVETRHWLADHPESQKLFNEALQKHDHGVFRRNTLDDLRLALELLLRSLLGNAKSLENQIPAIGTFVRDRGGSPELANMFQKLVDYFSKYENTYVKHDDAVIVAEVEFVFELTSSFMKHFIRLSKPTF</sequence>
<proteinExistence type="predicted"/>
<name>A0ABU1WUE1_9BURK</name>
<gene>
    <name evidence="1" type="ORF">J2W49_004878</name>
</gene>